<evidence type="ECO:0000313" key="3">
    <source>
        <dbReference type="Proteomes" id="UP000006753"/>
    </source>
</evidence>
<accession>K1WKG9</accession>
<keyword evidence="3" id="KW-1185">Reference proteome</keyword>
<keyword evidence="1" id="KW-0812">Transmembrane</keyword>
<keyword evidence="1" id="KW-0472">Membrane</keyword>
<proteinExistence type="predicted"/>
<dbReference type="GeneID" id="18764891"/>
<feature type="transmembrane region" description="Helical" evidence="1">
    <location>
        <begin position="20"/>
        <end position="43"/>
    </location>
</feature>
<dbReference type="RefSeq" id="XP_007296845.1">
    <property type="nucleotide sequence ID" value="XM_007296783.1"/>
</dbReference>
<feature type="transmembrane region" description="Helical" evidence="1">
    <location>
        <begin position="55"/>
        <end position="76"/>
    </location>
</feature>
<dbReference type="KEGG" id="mbe:MBM_08956"/>
<reference evidence="2 3" key="1">
    <citation type="journal article" date="2012" name="BMC Genomics">
        <title>Sequencing the genome of Marssonina brunnea reveals fungus-poplar co-evolution.</title>
        <authorList>
            <person name="Zhu S."/>
            <person name="Cao Y.-Z."/>
            <person name="Jiang C."/>
            <person name="Tan B.-Y."/>
            <person name="Wang Z."/>
            <person name="Feng S."/>
            <person name="Zhang L."/>
            <person name="Su X.-H."/>
            <person name="Brejova B."/>
            <person name="Vinar T."/>
            <person name="Xu M."/>
            <person name="Wang M.-X."/>
            <person name="Zhang S.-G."/>
            <person name="Huang M.-R."/>
            <person name="Wu R."/>
            <person name="Zhou Y."/>
        </authorList>
    </citation>
    <scope>NUCLEOTIDE SEQUENCE [LARGE SCALE GENOMIC DNA]</scope>
    <source>
        <strain evidence="2 3">MB_m1</strain>
    </source>
</reference>
<dbReference type="OrthoDB" id="10377988at2759"/>
<feature type="transmembrane region" description="Helical" evidence="1">
    <location>
        <begin position="107"/>
        <end position="127"/>
    </location>
</feature>
<name>K1WKG9_MARBU</name>
<dbReference type="EMBL" id="JH921454">
    <property type="protein sequence ID" value="EKD12727.1"/>
    <property type="molecule type" value="Genomic_DNA"/>
</dbReference>
<keyword evidence="1" id="KW-1133">Transmembrane helix</keyword>
<dbReference type="HOGENOM" id="CLU_1611133_0_0_1"/>
<dbReference type="Proteomes" id="UP000006753">
    <property type="component" value="Unassembled WGS sequence"/>
</dbReference>
<protein>
    <submittedName>
        <fullName evidence="2">Uncharacterized protein</fullName>
    </submittedName>
</protein>
<dbReference type="AlphaFoldDB" id="K1WKG9"/>
<dbReference type="InParanoid" id="K1WKG9"/>
<evidence type="ECO:0000256" key="1">
    <source>
        <dbReference type="SAM" id="Phobius"/>
    </source>
</evidence>
<sequence>MALPLEIDLTASGLLSNNLAAIVSYPFIFLEGLLLDGIPLFAIQIIEFTFRSLRLSAFSTFWAFFIFFFEICWFLVKTFGWLLAALRLACVSASVYACSWLAQRGMLLVLGNLIYMVPLALVGMFVLPDLKRRAIRVFFWAYGDVMRKVIRMMDGLEEKNEGEES</sequence>
<organism evidence="2 3">
    <name type="scientific">Marssonina brunnea f. sp. multigermtubi (strain MB_m1)</name>
    <name type="common">Marssonina leaf spot fungus</name>
    <dbReference type="NCBI Taxonomy" id="1072389"/>
    <lineage>
        <taxon>Eukaryota</taxon>
        <taxon>Fungi</taxon>
        <taxon>Dikarya</taxon>
        <taxon>Ascomycota</taxon>
        <taxon>Pezizomycotina</taxon>
        <taxon>Leotiomycetes</taxon>
        <taxon>Helotiales</taxon>
        <taxon>Drepanopezizaceae</taxon>
        <taxon>Drepanopeziza</taxon>
    </lineage>
</organism>
<gene>
    <name evidence="2" type="ORF">MBM_08956</name>
</gene>
<evidence type="ECO:0000313" key="2">
    <source>
        <dbReference type="EMBL" id="EKD12727.1"/>
    </source>
</evidence>